<accession>E3GK72</accession>
<organism evidence="1 2">
    <name type="scientific">Eubacterium callanderi</name>
    <dbReference type="NCBI Taxonomy" id="53442"/>
    <lineage>
        <taxon>Bacteria</taxon>
        <taxon>Bacillati</taxon>
        <taxon>Bacillota</taxon>
        <taxon>Clostridia</taxon>
        <taxon>Eubacteriales</taxon>
        <taxon>Eubacteriaceae</taxon>
        <taxon>Eubacterium</taxon>
    </lineage>
</organism>
<dbReference type="AlphaFoldDB" id="E3GK72"/>
<name>E3GK72_9FIRM</name>
<reference evidence="1 2" key="2">
    <citation type="journal article" date="2011" name="J. Bacteriol.">
        <title>Complete genome sequence of a carbon monoxide-utilizing acetogen, Eubacterium limosum KIST612.</title>
        <authorList>
            <person name="Roh H."/>
            <person name="Ko H.J."/>
            <person name="Kim D."/>
            <person name="Choi D.G."/>
            <person name="Park S."/>
            <person name="Kim S."/>
            <person name="Chang I.S."/>
            <person name="Choi I.G."/>
        </authorList>
    </citation>
    <scope>NUCLEOTIDE SEQUENCE [LARGE SCALE GENOMIC DNA]</scope>
    <source>
        <strain evidence="1 2">KIST612</strain>
    </source>
</reference>
<dbReference type="Proteomes" id="UP000006873">
    <property type="component" value="Chromosome"/>
</dbReference>
<dbReference type="KEGG" id="elm:ELI_1841"/>
<proteinExistence type="predicted"/>
<evidence type="ECO:0000313" key="1">
    <source>
        <dbReference type="EMBL" id="ADO36825.1"/>
    </source>
</evidence>
<gene>
    <name evidence="1" type="ordered locus">ELI_1841</name>
</gene>
<protein>
    <submittedName>
        <fullName evidence="1">Uncharacterized protein</fullName>
    </submittedName>
</protein>
<sequence length="72" mass="8342">MMLKPKDFFNFNRIYFHFLIKTRNYPISVSDSYKFFSSTTDSGQFGCLTGVKNLCIFFVAGEFPICSEEIVC</sequence>
<keyword evidence="2" id="KW-1185">Reference proteome</keyword>
<evidence type="ECO:0000313" key="2">
    <source>
        <dbReference type="Proteomes" id="UP000006873"/>
    </source>
</evidence>
<dbReference type="EMBL" id="CP002273">
    <property type="protein sequence ID" value="ADO36825.1"/>
    <property type="molecule type" value="Genomic_DNA"/>
</dbReference>
<reference key="1">
    <citation type="submission" date="2010-09" db="EMBL/GenBank/DDBJ databases">
        <authorList>
            <person name="Roh H."/>
            <person name="Ko H.-J."/>
            <person name="Kim D."/>
            <person name="Choi D.G."/>
            <person name="Park S."/>
            <person name="Kim S."/>
            <person name="Kim K.H."/>
            <person name="Chang I.S."/>
            <person name="Choi I.-G."/>
        </authorList>
    </citation>
    <scope>NUCLEOTIDE SEQUENCE</scope>
    <source>
        <strain>KIST612</strain>
    </source>
</reference>
<dbReference type="HOGENOM" id="CLU_2716398_0_0_9"/>